<evidence type="ECO:0000313" key="3">
    <source>
        <dbReference type="EMBL" id="GGD51318.1"/>
    </source>
</evidence>
<proteinExistence type="predicted"/>
<feature type="domain" description="CBU-0592-like" evidence="2">
    <location>
        <begin position="6"/>
        <end position="75"/>
    </location>
</feature>
<feature type="transmembrane region" description="Helical" evidence="1">
    <location>
        <begin position="58"/>
        <end position="74"/>
    </location>
</feature>
<keyword evidence="4" id="KW-1185">Reference proteome</keyword>
<evidence type="ECO:0000259" key="2">
    <source>
        <dbReference type="Pfam" id="PF26604"/>
    </source>
</evidence>
<dbReference type="EMBL" id="BMKK01000002">
    <property type="protein sequence ID" value="GGD51318.1"/>
    <property type="molecule type" value="Genomic_DNA"/>
</dbReference>
<feature type="transmembrane region" description="Helical" evidence="1">
    <location>
        <begin position="35"/>
        <end position="52"/>
    </location>
</feature>
<dbReference type="Proteomes" id="UP000609064">
    <property type="component" value="Unassembled WGS sequence"/>
</dbReference>
<keyword evidence="1" id="KW-0472">Membrane</keyword>
<reference evidence="3" key="2">
    <citation type="submission" date="2020-09" db="EMBL/GenBank/DDBJ databases">
        <authorList>
            <person name="Sun Q."/>
            <person name="Zhou Y."/>
        </authorList>
    </citation>
    <scope>NUCLEOTIDE SEQUENCE</scope>
    <source>
        <strain evidence="3">CGMCC 1.15958</strain>
    </source>
</reference>
<name>A0A917DND4_9BACT</name>
<sequence>MTLFIEIVGWIGSVLIVGSYFLNIQGKLDSKDSKYIWANLLGGICFIINTYAHHAYPSVAVNIVWVIIALFAIFRKK</sequence>
<reference evidence="3" key="1">
    <citation type="journal article" date="2014" name="Int. J. Syst. Evol. Microbiol.">
        <title>Complete genome sequence of Corynebacterium casei LMG S-19264T (=DSM 44701T), isolated from a smear-ripened cheese.</title>
        <authorList>
            <consortium name="US DOE Joint Genome Institute (JGI-PGF)"/>
            <person name="Walter F."/>
            <person name="Albersmeier A."/>
            <person name="Kalinowski J."/>
            <person name="Ruckert C."/>
        </authorList>
    </citation>
    <scope>NUCLEOTIDE SEQUENCE</scope>
    <source>
        <strain evidence="3">CGMCC 1.15958</strain>
    </source>
</reference>
<dbReference type="AlphaFoldDB" id="A0A917DND4"/>
<dbReference type="Pfam" id="PF26604">
    <property type="entry name" value="CBU_0592"/>
    <property type="match status" value="1"/>
</dbReference>
<gene>
    <name evidence="3" type="ORF">GCM10011514_14440</name>
</gene>
<accession>A0A917DND4</accession>
<feature type="transmembrane region" description="Helical" evidence="1">
    <location>
        <begin position="6"/>
        <end position="23"/>
    </location>
</feature>
<keyword evidence="1" id="KW-1133">Transmembrane helix</keyword>
<organism evidence="3 4">
    <name type="scientific">Emticicia aquatilis</name>
    <dbReference type="NCBI Taxonomy" id="1537369"/>
    <lineage>
        <taxon>Bacteria</taxon>
        <taxon>Pseudomonadati</taxon>
        <taxon>Bacteroidota</taxon>
        <taxon>Cytophagia</taxon>
        <taxon>Cytophagales</taxon>
        <taxon>Leadbetterellaceae</taxon>
        <taxon>Emticicia</taxon>
    </lineage>
</organism>
<comment type="caution">
    <text evidence="3">The sequence shown here is derived from an EMBL/GenBank/DDBJ whole genome shotgun (WGS) entry which is preliminary data.</text>
</comment>
<keyword evidence="1" id="KW-0812">Transmembrane</keyword>
<protein>
    <recommendedName>
        <fullName evidence="2">CBU-0592-like domain-containing protein</fullName>
    </recommendedName>
</protein>
<evidence type="ECO:0000313" key="4">
    <source>
        <dbReference type="Proteomes" id="UP000609064"/>
    </source>
</evidence>
<dbReference type="NCBIfam" id="NF047864">
    <property type="entry name" value="CBU_0592_membra"/>
    <property type="match status" value="1"/>
</dbReference>
<dbReference type="InterPro" id="IPR058058">
    <property type="entry name" value="CBU_0592-like"/>
</dbReference>
<evidence type="ECO:0000256" key="1">
    <source>
        <dbReference type="SAM" id="Phobius"/>
    </source>
</evidence>
<dbReference type="RefSeq" id="WP_188765366.1">
    <property type="nucleotide sequence ID" value="NZ_BMKK01000002.1"/>
</dbReference>